<feature type="region of interest" description="Disordered" evidence="1">
    <location>
        <begin position="37"/>
        <end position="62"/>
    </location>
</feature>
<evidence type="ECO:0000313" key="3">
    <source>
        <dbReference type="Proteomes" id="UP000007798"/>
    </source>
</evidence>
<gene>
    <name evidence="2" type="primary">Dwil\GK19035</name>
    <name evidence="2" type="ORF">Dwil_GK19035</name>
</gene>
<dbReference type="KEGG" id="dwi:6642095"/>
<reference evidence="2 3" key="1">
    <citation type="journal article" date="2007" name="Nature">
        <title>Evolution of genes and genomes on the Drosophila phylogeny.</title>
        <authorList>
            <consortium name="Drosophila 12 Genomes Consortium"/>
            <person name="Clark A.G."/>
            <person name="Eisen M.B."/>
            <person name="Smith D.R."/>
            <person name="Bergman C.M."/>
            <person name="Oliver B."/>
            <person name="Markow T.A."/>
            <person name="Kaufman T.C."/>
            <person name="Kellis M."/>
            <person name="Gelbart W."/>
            <person name="Iyer V.N."/>
            <person name="Pollard D.A."/>
            <person name="Sackton T.B."/>
            <person name="Larracuente A.M."/>
            <person name="Singh N.D."/>
            <person name="Abad J.P."/>
            <person name="Abt D.N."/>
            <person name="Adryan B."/>
            <person name="Aguade M."/>
            <person name="Akashi H."/>
            <person name="Anderson W.W."/>
            <person name="Aquadro C.F."/>
            <person name="Ardell D.H."/>
            <person name="Arguello R."/>
            <person name="Artieri C.G."/>
            <person name="Barbash D.A."/>
            <person name="Barker D."/>
            <person name="Barsanti P."/>
            <person name="Batterham P."/>
            <person name="Batzoglou S."/>
            <person name="Begun D."/>
            <person name="Bhutkar A."/>
            <person name="Blanco E."/>
            <person name="Bosak S.A."/>
            <person name="Bradley R.K."/>
            <person name="Brand A.D."/>
            <person name="Brent M.R."/>
            <person name="Brooks A.N."/>
            <person name="Brown R.H."/>
            <person name="Butlin R.K."/>
            <person name="Caggese C."/>
            <person name="Calvi B.R."/>
            <person name="Bernardo de Carvalho A."/>
            <person name="Caspi A."/>
            <person name="Castrezana S."/>
            <person name="Celniker S.E."/>
            <person name="Chang J.L."/>
            <person name="Chapple C."/>
            <person name="Chatterji S."/>
            <person name="Chinwalla A."/>
            <person name="Civetta A."/>
            <person name="Clifton S.W."/>
            <person name="Comeron J.M."/>
            <person name="Costello J.C."/>
            <person name="Coyne J.A."/>
            <person name="Daub J."/>
            <person name="David R.G."/>
            <person name="Delcher A.L."/>
            <person name="Delehaunty K."/>
            <person name="Do C.B."/>
            <person name="Ebling H."/>
            <person name="Edwards K."/>
            <person name="Eickbush T."/>
            <person name="Evans J.D."/>
            <person name="Filipski A."/>
            <person name="Findeiss S."/>
            <person name="Freyhult E."/>
            <person name="Fulton L."/>
            <person name="Fulton R."/>
            <person name="Garcia A.C."/>
            <person name="Gardiner A."/>
            <person name="Garfield D.A."/>
            <person name="Garvin B.E."/>
            <person name="Gibson G."/>
            <person name="Gilbert D."/>
            <person name="Gnerre S."/>
            <person name="Godfrey J."/>
            <person name="Good R."/>
            <person name="Gotea V."/>
            <person name="Gravely B."/>
            <person name="Greenberg A.J."/>
            <person name="Griffiths-Jones S."/>
            <person name="Gross S."/>
            <person name="Guigo R."/>
            <person name="Gustafson E.A."/>
            <person name="Haerty W."/>
            <person name="Hahn M.W."/>
            <person name="Halligan D.L."/>
            <person name="Halpern A.L."/>
            <person name="Halter G.M."/>
            <person name="Han M.V."/>
            <person name="Heger A."/>
            <person name="Hillier L."/>
            <person name="Hinrichs A.S."/>
            <person name="Holmes I."/>
            <person name="Hoskins R.A."/>
            <person name="Hubisz M.J."/>
            <person name="Hultmark D."/>
            <person name="Huntley M.A."/>
            <person name="Jaffe D.B."/>
            <person name="Jagadeeshan S."/>
            <person name="Jeck W.R."/>
            <person name="Johnson J."/>
            <person name="Jones C.D."/>
            <person name="Jordan W.C."/>
            <person name="Karpen G.H."/>
            <person name="Kataoka E."/>
            <person name="Keightley P.D."/>
            <person name="Kheradpour P."/>
            <person name="Kirkness E.F."/>
            <person name="Koerich L.B."/>
            <person name="Kristiansen K."/>
            <person name="Kudrna D."/>
            <person name="Kulathinal R.J."/>
            <person name="Kumar S."/>
            <person name="Kwok R."/>
            <person name="Lander E."/>
            <person name="Langley C.H."/>
            <person name="Lapoint R."/>
            <person name="Lazzaro B.P."/>
            <person name="Lee S.J."/>
            <person name="Levesque L."/>
            <person name="Li R."/>
            <person name="Lin C.F."/>
            <person name="Lin M.F."/>
            <person name="Lindblad-Toh K."/>
            <person name="Llopart A."/>
            <person name="Long M."/>
            <person name="Low L."/>
            <person name="Lozovsky E."/>
            <person name="Lu J."/>
            <person name="Luo M."/>
            <person name="Machado C.A."/>
            <person name="Makalowski W."/>
            <person name="Marzo M."/>
            <person name="Matsuda M."/>
            <person name="Matzkin L."/>
            <person name="McAllister B."/>
            <person name="McBride C.S."/>
            <person name="McKernan B."/>
            <person name="McKernan K."/>
            <person name="Mendez-Lago M."/>
            <person name="Minx P."/>
            <person name="Mollenhauer M.U."/>
            <person name="Montooth K."/>
            <person name="Mount S.M."/>
            <person name="Mu X."/>
            <person name="Myers E."/>
            <person name="Negre B."/>
            <person name="Newfeld S."/>
            <person name="Nielsen R."/>
            <person name="Noor M.A."/>
            <person name="O'Grady P."/>
            <person name="Pachter L."/>
            <person name="Papaceit M."/>
            <person name="Parisi M.J."/>
            <person name="Parisi M."/>
            <person name="Parts L."/>
            <person name="Pedersen J.S."/>
            <person name="Pesole G."/>
            <person name="Phillippy A.M."/>
            <person name="Ponting C.P."/>
            <person name="Pop M."/>
            <person name="Porcelli D."/>
            <person name="Powell J.R."/>
            <person name="Prohaska S."/>
            <person name="Pruitt K."/>
            <person name="Puig M."/>
            <person name="Quesneville H."/>
            <person name="Ram K.R."/>
            <person name="Rand D."/>
            <person name="Rasmussen M.D."/>
            <person name="Reed L.K."/>
            <person name="Reenan R."/>
            <person name="Reily A."/>
            <person name="Remington K.A."/>
            <person name="Rieger T.T."/>
            <person name="Ritchie M.G."/>
            <person name="Robin C."/>
            <person name="Rogers Y.H."/>
            <person name="Rohde C."/>
            <person name="Rozas J."/>
            <person name="Rubenfield M.J."/>
            <person name="Ruiz A."/>
            <person name="Russo S."/>
            <person name="Salzberg S.L."/>
            <person name="Sanchez-Gracia A."/>
            <person name="Saranga D.J."/>
            <person name="Sato H."/>
            <person name="Schaeffer S.W."/>
            <person name="Schatz M.C."/>
            <person name="Schlenke T."/>
            <person name="Schwartz R."/>
            <person name="Segarra C."/>
            <person name="Singh R.S."/>
            <person name="Sirot L."/>
            <person name="Sirota M."/>
            <person name="Sisneros N.B."/>
            <person name="Smith C.D."/>
            <person name="Smith T.F."/>
            <person name="Spieth J."/>
            <person name="Stage D.E."/>
            <person name="Stark A."/>
            <person name="Stephan W."/>
            <person name="Strausberg R.L."/>
            <person name="Strempel S."/>
            <person name="Sturgill D."/>
            <person name="Sutton G."/>
            <person name="Sutton G.G."/>
            <person name="Tao W."/>
            <person name="Teichmann S."/>
            <person name="Tobari Y.N."/>
            <person name="Tomimura Y."/>
            <person name="Tsolas J.M."/>
            <person name="Valente V.L."/>
            <person name="Venter E."/>
            <person name="Venter J.C."/>
            <person name="Vicario S."/>
            <person name="Vieira F.G."/>
            <person name="Vilella A.J."/>
            <person name="Villasante A."/>
            <person name="Walenz B."/>
            <person name="Wang J."/>
            <person name="Wasserman M."/>
            <person name="Watts T."/>
            <person name="Wilson D."/>
            <person name="Wilson R.K."/>
            <person name="Wing R.A."/>
            <person name="Wolfner M.F."/>
            <person name="Wong A."/>
            <person name="Wong G.K."/>
            <person name="Wu C.I."/>
            <person name="Wu G."/>
            <person name="Yamamoto D."/>
            <person name="Yang H.P."/>
            <person name="Yang S.P."/>
            <person name="Yorke J.A."/>
            <person name="Yoshida K."/>
            <person name="Zdobnov E."/>
            <person name="Zhang P."/>
            <person name="Zhang Y."/>
            <person name="Zimin A.V."/>
            <person name="Baldwin J."/>
            <person name="Abdouelleil A."/>
            <person name="Abdulkadir J."/>
            <person name="Abebe A."/>
            <person name="Abera B."/>
            <person name="Abreu J."/>
            <person name="Acer S.C."/>
            <person name="Aftuck L."/>
            <person name="Alexander A."/>
            <person name="An P."/>
            <person name="Anderson E."/>
            <person name="Anderson S."/>
            <person name="Arachi H."/>
            <person name="Azer M."/>
            <person name="Bachantsang P."/>
            <person name="Barry A."/>
            <person name="Bayul T."/>
            <person name="Berlin A."/>
            <person name="Bessette D."/>
            <person name="Bloom T."/>
            <person name="Blye J."/>
            <person name="Boguslavskiy L."/>
            <person name="Bonnet C."/>
            <person name="Boukhgalter B."/>
            <person name="Bourzgui I."/>
            <person name="Brown A."/>
            <person name="Cahill P."/>
            <person name="Channer S."/>
            <person name="Cheshatsang Y."/>
            <person name="Chuda L."/>
            <person name="Citroen M."/>
            <person name="Collymore A."/>
            <person name="Cooke P."/>
            <person name="Costello M."/>
            <person name="D'Aco K."/>
            <person name="Daza R."/>
            <person name="De Haan G."/>
            <person name="DeGray S."/>
            <person name="DeMaso C."/>
            <person name="Dhargay N."/>
            <person name="Dooley K."/>
            <person name="Dooley E."/>
            <person name="Doricent M."/>
            <person name="Dorje P."/>
            <person name="Dorjee K."/>
            <person name="Dupes A."/>
            <person name="Elong R."/>
            <person name="Falk J."/>
            <person name="Farina A."/>
            <person name="Faro S."/>
            <person name="Ferguson D."/>
            <person name="Fisher S."/>
            <person name="Foley C.D."/>
            <person name="Franke A."/>
            <person name="Friedrich D."/>
            <person name="Gadbois L."/>
            <person name="Gearin G."/>
            <person name="Gearin C.R."/>
            <person name="Giannoukos G."/>
            <person name="Goode T."/>
            <person name="Graham J."/>
            <person name="Grandbois E."/>
            <person name="Grewal S."/>
            <person name="Gyaltsen K."/>
            <person name="Hafez N."/>
            <person name="Hagos B."/>
            <person name="Hall J."/>
            <person name="Henson C."/>
            <person name="Hollinger A."/>
            <person name="Honan T."/>
            <person name="Huard M.D."/>
            <person name="Hughes L."/>
            <person name="Hurhula B."/>
            <person name="Husby M.E."/>
            <person name="Kamat A."/>
            <person name="Kanga B."/>
            <person name="Kashin S."/>
            <person name="Khazanovich D."/>
            <person name="Kisner P."/>
            <person name="Lance K."/>
            <person name="Lara M."/>
            <person name="Lee W."/>
            <person name="Lennon N."/>
            <person name="Letendre F."/>
            <person name="LeVine R."/>
            <person name="Lipovsky A."/>
            <person name="Liu X."/>
            <person name="Liu J."/>
            <person name="Liu S."/>
            <person name="Lokyitsang T."/>
            <person name="Lokyitsang Y."/>
            <person name="Lubonja R."/>
            <person name="Lui A."/>
            <person name="MacDonald P."/>
            <person name="Magnisalis V."/>
            <person name="Maru K."/>
            <person name="Matthews C."/>
            <person name="McCusker W."/>
            <person name="McDonough S."/>
            <person name="Mehta T."/>
            <person name="Meldrim J."/>
            <person name="Meneus L."/>
            <person name="Mihai O."/>
            <person name="Mihalev A."/>
            <person name="Mihova T."/>
            <person name="Mittelman R."/>
            <person name="Mlenga V."/>
            <person name="Montmayeur A."/>
            <person name="Mulrain L."/>
            <person name="Navidi A."/>
            <person name="Naylor J."/>
            <person name="Negash T."/>
            <person name="Nguyen T."/>
            <person name="Nguyen N."/>
            <person name="Nicol R."/>
            <person name="Norbu C."/>
            <person name="Norbu N."/>
            <person name="Novod N."/>
            <person name="O'Neill B."/>
            <person name="Osman S."/>
            <person name="Markiewicz E."/>
            <person name="Oyono O.L."/>
            <person name="Patti C."/>
            <person name="Phunkhang P."/>
            <person name="Pierre F."/>
            <person name="Priest M."/>
            <person name="Raghuraman S."/>
            <person name="Rege F."/>
            <person name="Reyes R."/>
            <person name="Rise C."/>
            <person name="Rogov P."/>
            <person name="Ross K."/>
            <person name="Ryan E."/>
            <person name="Settipalli S."/>
            <person name="Shea T."/>
            <person name="Sherpa N."/>
            <person name="Shi L."/>
            <person name="Shih D."/>
            <person name="Sparrow T."/>
            <person name="Spaulding J."/>
            <person name="Stalker J."/>
            <person name="Stange-Thomann N."/>
            <person name="Stavropoulos S."/>
            <person name="Stone C."/>
            <person name="Strader C."/>
            <person name="Tesfaye S."/>
            <person name="Thomson T."/>
            <person name="Thoulutsang Y."/>
            <person name="Thoulutsang D."/>
            <person name="Topham K."/>
            <person name="Topping I."/>
            <person name="Tsamla T."/>
            <person name="Vassiliev H."/>
            <person name="Vo A."/>
            <person name="Wangchuk T."/>
            <person name="Wangdi T."/>
            <person name="Weiand M."/>
            <person name="Wilkinson J."/>
            <person name="Wilson A."/>
            <person name="Yadav S."/>
            <person name="Young G."/>
            <person name="Yu Q."/>
            <person name="Zembek L."/>
            <person name="Zhong D."/>
            <person name="Zimmer A."/>
            <person name="Zwirko Z."/>
            <person name="Jaffe D.B."/>
            <person name="Alvarez P."/>
            <person name="Brockman W."/>
            <person name="Butler J."/>
            <person name="Chin C."/>
            <person name="Gnerre S."/>
            <person name="Grabherr M."/>
            <person name="Kleber M."/>
            <person name="Mauceli E."/>
            <person name="MacCallum I."/>
        </authorList>
    </citation>
    <scope>NUCLEOTIDE SEQUENCE [LARGE SCALE GENOMIC DNA]</scope>
    <source>
        <strain evidence="3">Tucson 14030-0811.24</strain>
    </source>
</reference>
<name>B4MUF8_DROWI</name>
<dbReference type="PhylomeDB" id="B4MUF8"/>
<accession>B4MUF8</accession>
<keyword evidence="3" id="KW-1185">Reference proteome</keyword>
<protein>
    <submittedName>
        <fullName evidence="2">Uncharacterized protein</fullName>
    </submittedName>
</protein>
<evidence type="ECO:0000256" key="1">
    <source>
        <dbReference type="SAM" id="MobiDB-lite"/>
    </source>
</evidence>
<proteinExistence type="predicted"/>
<organism evidence="2 3">
    <name type="scientific">Drosophila willistoni</name>
    <name type="common">Fruit fly</name>
    <dbReference type="NCBI Taxonomy" id="7260"/>
    <lineage>
        <taxon>Eukaryota</taxon>
        <taxon>Metazoa</taxon>
        <taxon>Ecdysozoa</taxon>
        <taxon>Arthropoda</taxon>
        <taxon>Hexapoda</taxon>
        <taxon>Insecta</taxon>
        <taxon>Pterygota</taxon>
        <taxon>Neoptera</taxon>
        <taxon>Endopterygota</taxon>
        <taxon>Diptera</taxon>
        <taxon>Brachycera</taxon>
        <taxon>Muscomorpha</taxon>
        <taxon>Ephydroidea</taxon>
        <taxon>Drosophilidae</taxon>
        <taxon>Drosophila</taxon>
        <taxon>Sophophora</taxon>
    </lineage>
</organism>
<dbReference type="Proteomes" id="UP000007798">
    <property type="component" value="Unassembled WGS sequence"/>
</dbReference>
<dbReference type="AlphaFoldDB" id="B4MUF8"/>
<dbReference type="EMBL" id="CH963857">
    <property type="protein sequence ID" value="EDW76084.1"/>
    <property type="molecule type" value="Genomic_DNA"/>
</dbReference>
<dbReference type="InParanoid" id="B4MUF8"/>
<dbReference type="HOGENOM" id="CLU_173538_0_0_1"/>
<sequence>MPETRIKKLCVTPSTGHHNDVEASASLTNRNLGLPVQANAIRIQNPNRNREPRPRGQRNATEFTASQEVKLKAGDVRIDRMKIAMTKLRTEMEASNKMLQELCSLARIDVDKME</sequence>
<dbReference type="STRING" id="7260.B4MUF8"/>
<evidence type="ECO:0000313" key="2">
    <source>
        <dbReference type="EMBL" id="EDW76084.1"/>
    </source>
</evidence>
<dbReference type="OrthoDB" id="7871222at2759"/>